<reference evidence="2" key="1">
    <citation type="submission" date="2018-01" db="EMBL/GenBank/DDBJ databases">
        <authorList>
            <person name="Yu X.-D."/>
        </authorList>
    </citation>
    <scope>NUCLEOTIDE SEQUENCE</scope>
    <source>
        <strain evidence="2">ZX-21</strain>
    </source>
</reference>
<protein>
    <submittedName>
        <fullName evidence="2">Uncharacterized protein</fullName>
    </submittedName>
</protein>
<accession>A0A2S4HK04</accession>
<dbReference type="EMBL" id="PQGG01000007">
    <property type="protein sequence ID" value="POP54313.1"/>
    <property type="molecule type" value="Genomic_DNA"/>
</dbReference>
<organism evidence="2 3">
    <name type="scientific">Zhongshania marina</name>
    <dbReference type="NCBI Taxonomy" id="2304603"/>
    <lineage>
        <taxon>Bacteria</taxon>
        <taxon>Pseudomonadati</taxon>
        <taxon>Pseudomonadota</taxon>
        <taxon>Gammaproteobacteria</taxon>
        <taxon>Cellvibrionales</taxon>
        <taxon>Spongiibacteraceae</taxon>
        <taxon>Zhongshania</taxon>
    </lineage>
</organism>
<gene>
    <name evidence="2" type="ORF">C0068_03340</name>
</gene>
<name>A0A2S4HK04_9GAMM</name>
<dbReference type="OrthoDB" id="6206567at2"/>
<keyword evidence="1" id="KW-1133">Transmembrane helix</keyword>
<comment type="caution">
    <text evidence="2">The sequence shown here is derived from an EMBL/GenBank/DDBJ whole genome shotgun (WGS) entry which is preliminary data.</text>
</comment>
<evidence type="ECO:0000256" key="1">
    <source>
        <dbReference type="SAM" id="Phobius"/>
    </source>
</evidence>
<evidence type="ECO:0000313" key="3">
    <source>
        <dbReference type="Proteomes" id="UP000237222"/>
    </source>
</evidence>
<feature type="transmembrane region" description="Helical" evidence="1">
    <location>
        <begin position="67"/>
        <end position="83"/>
    </location>
</feature>
<dbReference type="AlphaFoldDB" id="A0A2S4HK04"/>
<feature type="transmembrane region" description="Helical" evidence="1">
    <location>
        <begin position="43"/>
        <end position="61"/>
    </location>
</feature>
<keyword evidence="1" id="KW-0812">Transmembrane</keyword>
<sequence>MTNPFLFFSELLRQPMWIVIWVAILMAANLTSLLFWDEWLAKVIFATFLISASAMLLMFSMVGYQRVLGLAHILWVPLLYFVLREIPLAEGNYKIYLLVLAACNGLSLVFDVRDVWLHFFAKD</sequence>
<evidence type="ECO:0000313" key="2">
    <source>
        <dbReference type="EMBL" id="POP54313.1"/>
    </source>
</evidence>
<feature type="transmembrane region" description="Helical" evidence="1">
    <location>
        <begin position="95"/>
        <end position="113"/>
    </location>
</feature>
<keyword evidence="1" id="KW-0472">Membrane</keyword>
<feature type="transmembrane region" description="Helical" evidence="1">
    <location>
        <begin position="16"/>
        <end position="36"/>
    </location>
</feature>
<proteinExistence type="predicted"/>
<dbReference type="RefSeq" id="WP_103683074.1">
    <property type="nucleotide sequence ID" value="NZ_PQGG01000007.1"/>
</dbReference>
<dbReference type="Proteomes" id="UP000237222">
    <property type="component" value="Unassembled WGS sequence"/>
</dbReference>